<evidence type="ECO:0000259" key="2">
    <source>
        <dbReference type="Pfam" id="PF00440"/>
    </source>
</evidence>
<dbReference type="InterPro" id="IPR001647">
    <property type="entry name" value="HTH_TetR"/>
</dbReference>
<organism evidence="3 4">
    <name type="scientific">Streptomyces olivaceus</name>
    <dbReference type="NCBI Taxonomy" id="47716"/>
    <lineage>
        <taxon>Bacteria</taxon>
        <taxon>Bacillati</taxon>
        <taxon>Actinomycetota</taxon>
        <taxon>Actinomycetes</taxon>
        <taxon>Kitasatosporales</taxon>
        <taxon>Streptomycetaceae</taxon>
        <taxon>Streptomyces</taxon>
    </lineage>
</organism>
<name>A0ABS7WBW0_STROV</name>
<accession>A0ABS7WBW0</accession>
<dbReference type="GeneID" id="69763722"/>
<comment type="caution">
    <text evidence="3">The sequence shown here is derived from an EMBL/GenBank/DDBJ whole genome shotgun (WGS) entry which is preliminary data.</text>
</comment>
<dbReference type="SUPFAM" id="SSF46689">
    <property type="entry name" value="Homeodomain-like"/>
    <property type="match status" value="1"/>
</dbReference>
<dbReference type="EMBL" id="JAHSTP010000012">
    <property type="protein sequence ID" value="MBZ6154676.1"/>
    <property type="molecule type" value="Genomic_DNA"/>
</dbReference>
<dbReference type="RefSeq" id="WP_031047836.1">
    <property type="nucleotide sequence ID" value="NZ_CP043317.1"/>
</dbReference>
<protein>
    <submittedName>
        <fullName evidence="3">TetR/AcrR family transcriptional regulator</fullName>
    </submittedName>
</protein>
<feature type="domain" description="HTH tetR-type" evidence="2">
    <location>
        <begin position="19"/>
        <end position="66"/>
    </location>
</feature>
<evidence type="ECO:0000313" key="4">
    <source>
        <dbReference type="Proteomes" id="UP000758701"/>
    </source>
</evidence>
<keyword evidence="1" id="KW-0238">DNA-binding</keyword>
<evidence type="ECO:0000313" key="3">
    <source>
        <dbReference type="EMBL" id="MBZ6154676.1"/>
    </source>
</evidence>
<reference evidence="3 4" key="1">
    <citation type="submission" date="2021-06" db="EMBL/GenBank/DDBJ databases">
        <title>Ecological speciation of a Streptomyces species isolated from different habitats and geographic origins.</title>
        <authorList>
            <person name="Wang J."/>
        </authorList>
    </citation>
    <scope>NUCLEOTIDE SEQUENCE [LARGE SCALE GENOMIC DNA]</scope>
    <source>
        <strain evidence="3 4">FXJ8.012</strain>
    </source>
</reference>
<evidence type="ECO:0000256" key="1">
    <source>
        <dbReference type="ARBA" id="ARBA00023125"/>
    </source>
</evidence>
<gene>
    <name evidence="3" type="ORF">KVH32_26460</name>
</gene>
<sequence length="228" mass="24346">MSAARSGAGDRSAATRAAILAAAERLYAEQGLAAVSNRSVSEAAGQGNIAAVHYHFGTRLDLVRAVMARHGEAVDLLRARHAAEVAEGAGLREWVRCLVRPVTEHLAGLGTPSWQARCTVQVLTDPLTRNLVTEEALARPGLATVIRGLEQRLSGLDPGVRRRRGGMARNLITHTCAERERDLADATALPSQTWSDTADELEDAIYGLFTAPVTQPLPHPPSPTEEAP</sequence>
<dbReference type="Pfam" id="PF00440">
    <property type="entry name" value="TetR_N"/>
    <property type="match status" value="1"/>
</dbReference>
<proteinExistence type="predicted"/>
<dbReference type="Gene3D" id="1.10.357.10">
    <property type="entry name" value="Tetracycline Repressor, domain 2"/>
    <property type="match status" value="1"/>
</dbReference>
<dbReference type="InterPro" id="IPR009057">
    <property type="entry name" value="Homeodomain-like_sf"/>
</dbReference>
<dbReference type="Proteomes" id="UP000758701">
    <property type="component" value="Unassembled WGS sequence"/>
</dbReference>
<keyword evidence="4" id="KW-1185">Reference proteome</keyword>